<reference evidence="2" key="1">
    <citation type="submission" date="2022-11" db="UniProtKB">
        <authorList>
            <consortium name="WormBaseParasite"/>
        </authorList>
    </citation>
    <scope>IDENTIFICATION</scope>
</reference>
<dbReference type="Proteomes" id="UP000887579">
    <property type="component" value="Unplaced"/>
</dbReference>
<dbReference type="WBParaSite" id="ES5_v2.g26009.t1">
    <property type="protein sequence ID" value="ES5_v2.g26009.t1"/>
    <property type="gene ID" value="ES5_v2.g26009"/>
</dbReference>
<sequence length="208" mass="23222">MSKKDDRRTSILKPVEENVPEPNRTKRRVSFHTHRTVKEFDKADMGGDQTPKNESIHYSGSSEEKSSFFGAGGSRPTSALTYTSNQTTDVTMTEKNVTMNTTVNETLGIFNRVEKRGSTDMDDGNASTFTDQTAVLFGHLQPFSTPIRNTSSYQEDPAGRNNSNYQDDQTVAFLSKFVPTSMLSPEVRASPKRIAEIYDELSRPVHIA</sequence>
<name>A0AC34G8X8_9BILA</name>
<accession>A0AC34G8X8</accession>
<evidence type="ECO:0000313" key="2">
    <source>
        <dbReference type="WBParaSite" id="ES5_v2.g26009.t1"/>
    </source>
</evidence>
<protein>
    <submittedName>
        <fullName evidence="2">Uncharacterized protein</fullName>
    </submittedName>
</protein>
<proteinExistence type="predicted"/>
<organism evidence="1 2">
    <name type="scientific">Panagrolaimus sp. ES5</name>
    <dbReference type="NCBI Taxonomy" id="591445"/>
    <lineage>
        <taxon>Eukaryota</taxon>
        <taxon>Metazoa</taxon>
        <taxon>Ecdysozoa</taxon>
        <taxon>Nematoda</taxon>
        <taxon>Chromadorea</taxon>
        <taxon>Rhabditida</taxon>
        <taxon>Tylenchina</taxon>
        <taxon>Panagrolaimomorpha</taxon>
        <taxon>Panagrolaimoidea</taxon>
        <taxon>Panagrolaimidae</taxon>
        <taxon>Panagrolaimus</taxon>
    </lineage>
</organism>
<evidence type="ECO:0000313" key="1">
    <source>
        <dbReference type="Proteomes" id="UP000887579"/>
    </source>
</evidence>